<organism evidence="2 3">
    <name type="scientific">Pseudonocardia alaniniphila</name>
    <dbReference type="NCBI Taxonomy" id="75291"/>
    <lineage>
        <taxon>Bacteria</taxon>
        <taxon>Bacillati</taxon>
        <taxon>Actinomycetota</taxon>
        <taxon>Actinomycetes</taxon>
        <taxon>Pseudonocardiales</taxon>
        <taxon>Pseudonocardiaceae</taxon>
        <taxon>Pseudonocardia</taxon>
    </lineage>
</organism>
<keyword evidence="1" id="KW-0812">Transmembrane</keyword>
<feature type="transmembrane region" description="Helical" evidence="1">
    <location>
        <begin position="79"/>
        <end position="99"/>
    </location>
</feature>
<dbReference type="RefSeq" id="WP_241041670.1">
    <property type="nucleotide sequence ID" value="NZ_BAAAJF010000017.1"/>
</dbReference>
<proteinExistence type="predicted"/>
<evidence type="ECO:0000313" key="2">
    <source>
        <dbReference type="EMBL" id="MCH6170863.1"/>
    </source>
</evidence>
<dbReference type="EMBL" id="JAKXMK010000037">
    <property type="protein sequence ID" value="MCH6170863.1"/>
    <property type="molecule type" value="Genomic_DNA"/>
</dbReference>
<keyword evidence="1" id="KW-0472">Membrane</keyword>
<accession>A0ABS9TR16</accession>
<evidence type="ECO:0008006" key="4">
    <source>
        <dbReference type="Google" id="ProtNLM"/>
    </source>
</evidence>
<dbReference type="Proteomes" id="UP001299970">
    <property type="component" value="Unassembled WGS sequence"/>
</dbReference>
<feature type="transmembrane region" description="Helical" evidence="1">
    <location>
        <begin position="6"/>
        <end position="27"/>
    </location>
</feature>
<comment type="caution">
    <text evidence="2">The sequence shown here is derived from an EMBL/GenBank/DDBJ whole genome shotgun (WGS) entry which is preliminary data.</text>
</comment>
<reference evidence="2 3" key="1">
    <citation type="submission" date="2022-03" db="EMBL/GenBank/DDBJ databases">
        <title>Pseudonocardia alaer sp. nov., a novel actinomycete isolated from reed forest soil.</title>
        <authorList>
            <person name="Wang L."/>
        </authorList>
    </citation>
    <scope>NUCLEOTIDE SEQUENCE [LARGE SCALE GENOMIC DNA]</scope>
    <source>
        <strain evidence="2 3">Y-16303</strain>
    </source>
</reference>
<gene>
    <name evidence="2" type="ORF">MMF94_34620</name>
</gene>
<feature type="transmembrane region" description="Helical" evidence="1">
    <location>
        <begin position="54"/>
        <end position="73"/>
    </location>
</feature>
<evidence type="ECO:0000313" key="3">
    <source>
        <dbReference type="Proteomes" id="UP001299970"/>
    </source>
</evidence>
<keyword evidence="3" id="KW-1185">Reference proteome</keyword>
<name>A0ABS9TR16_9PSEU</name>
<protein>
    <recommendedName>
        <fullName evidence="4">SdpI/YhfL family protein</fullName>
    </recommendedName>
</protein>
<keyword evidence="1" id="KW-1133">Transmembrane helix</keyword>
<evidence type="ECO:0000256" key="1">
    <source>
        <dbReference type="SAM" id="Phobius"/>
    </source>
</evidence>
<sequence length="108" mass="11309">MTIFAIGLAAGLLTAIVYVVVAGRAFMRIRSEILAGIASSGTDAPDYERQGRNFGWKAAGGVVVSTLLLALVSTAGWTWYLLPFLAIGTSVTVIVAFLLDRLSSTDGS</sequence>